<dbReference type="GO" id="GO:0016740">
    <property type="term" value="F:transferase activity"/>
    <property type="evidence" value="ECO:0007669"/>
    <property type="project" value="UniProtKB-KW"/>
</dbReference>
<proteinExistence type="predicted"/>
<feature type="compositionally biased region" description="Basic and acidic residues" evidence="1">
    <location>
        <begin position="196"/>
        <end position="218"/>
    </location>
</feature>
<feature type="compositionally biased region" description="Basic residues" evidence="1">
    <location>
        <begin position="1"/>
        <end position="10"/>
    </location>
</feature>
<sequence>VVRLQQHRARTPAPGGARLRRAHQAEGAVAAAADHGHHDVHRGRPVGEPRADRADRRLPVGGRRRRGQPLVRPRHRPADAAHGRPARAQRPGRPRLGADLRARPRRDVDRGPVDRGQPAGRRAVVLGLPGLHGRLHGVAQAPHAAEHRHRRRRRRGPAARGVGGDDGLAERHGAVPLRDRLLLDAAALLGAVAAHEGRVRARGRPDAARRARRGRDAPADPPLQRPALRRDPAALLRRRLRVDLPHRVVGPQRAVHRRRGAALPPEGPPQRAAPVPVLPRLPRPAVRVDGRRRTPL</sequence>
<feature type="region of interest" description="Disordered" evidence="1">
    <location>
        <begin position="1"/>
        <end position="121"/>
    </location>
</feature>
<feature type="compositionally biased region" description="Basic and acidic residues" evidence="1">
    <location>
        <begin position="45"/>
        <end position="58"/>
    </location>
</feature>
<feature type="non-terminal residue" evidence="2">
    <location>
        <position position="1"/>
    </location>
</feature>
<dbReference type="AlphaFoldDB" id="A0A6J4SAE9"/>
<feature type="compositionally biased region" description="Basic residues" evidence="1">
    <location>
        <begin position="62"/>
        <end position="75"/>
    </location>
</feature>
<feature type="compositionally biased region" description="Basic residues" evidence="1">
    <location>
        <begin position="146"/>
        <end position="157"/>
    </location>
</feature>
<feature type="compositionally biased region" description="Basic and acidic residues" evidence="1">
    <location>
        <begin position="286"/>
        <end position="296"/>
    </location>
</feature>
<feature type="region of interest" description="Disordered" evidence="1">
    <location>
        <begin position="139"/>
        <end position="170"/>
    </location>
</feature>
<accession>A0A6J4SAE9</accession>
<reference evidence="2" key="1">
    <citation type="submission" date="2020-02" db="EMBL/GenBank/DDBJ databases">
        <authorList>
            <person name="Meier V. D."/>
        </authorList>
    </citation>
    <scope>NUCLEOTIDE SEQUENCE</scope>
    <source>
        <strain evidence="2">AVDCRST_MAG69</strain>
    </source>
</reference>
<dbReference type="EMBL" id="CADCVP010000161">
    <property type="protein sequence ID" value="CAA9493955.1"/>
    <property type="molecule type" value="Genomic_DNA"/>
</dbReference>
<name>A0A6J4SAE9_9ACTN</name>
<gene>
    <name evidence="2" type="ORF">AVDCRST_MAG69-1484</name>
</gene>
<evidence type="ECO:0000256" key="1">
    <source>
        <dbReference type="SAM" id="MobiDB-lite"/>
    </source>
</evidence>
<feature type="region of interest" description="Disordered" evidence="1">
    <location>
        <begin position="196"/>
        <end position="232"/>
    </location>
</feature>
<dbReference type="EC" id="2.5.1.-" evidence="2"/>
<evidence type="ECO:0000313" key="2">
    <source>
        <dbReference type="EMBL" id="CAA9493955.1"/>
    </source>
</evidence>
<feature type="compositionally biased region" description="Basic residues" evidence="1">
    <location>
        <begin position="84"/>
        <end position="93"/>
    </location>
</feature>
<feature type="non-terminal residue" evidence="2">
    <location>
        <position position="296"/>
    </location>
</feature>
<keyword evidence="2" id="KW-0808">Transferase</keyword>
<feature type="region of interest" description="Disordered" evidence="1">
    <location>
        <begin position="251"/>
        <end position="296"/>
    </location>
</feature>
<protein>
    <submittedName>
        <fullName evidence="2">Heme O synthase, protoheme IX farnesyltransferase COX10-CtaB</fullName>
        <ecNumber evidence="2">2.5.1.-</ecNumber>
    </submittedName>
</protein>
<organism evidence="2">
    <name type="scientific">uncultured Solirubrobacteraceae bacterium</name>
    <dbReference type="NCBI Taxonomy" id="1162706"/>
    <lineage>
        <taxon>Bacteria</taxon>
        <taxon>Bacillati</taxon>
        <taxon>Actinomycetota</taxon>
        <taxon>Thermoleophilia</taxon>
        <taxon>Solirubrobacterales</taxon>
        <taxon>Solirubrobacteraceae</taxon>
        <taxon>environmental samples</taxon>
    </lineage>
</organism>
<feature type="compositionally biased region" description="Basic and acidic residues" evidence="1">
    <location>
        <begin position="96"/>
        <end position="113"/>
    </location>
</feature>